<name>A0A9X1NL99_9ACTN</name>
<proteinExistence type="predicted"/>
<protein>
    <submittedName>
        <fullName evidence="1">DUF393 domain-containing protein</fullName>
    </submittedName>
</protein>
<evidence type="ECO:0000313" key="2">
    <source>
        <dbReference type="Proteomes" id="UP001138997"/>
    </source>
</evidence>
<sequence length="136" mass="14365">MSQPPVLPSPRPVVIFDGDCGICTKLAGVITSYLKPPAAVEPWQRLDLAAYGLGVEACVEALQYVDADGKVYAAELAIAQLLKASRPWARPAGYVIALPGVRSVAGVIYRWVARNRHRLPGGTAACAMPPAGQAKN</sequence>
<organism evidence="1 2">
    <name type="scientific">Kineosporia babensis</name>
    <dbReference type="NCBI Taxonomy" id="499548"/>
    <lineage>
        <taxon>Bacteria</taxon>
        <taxon>Bacillati</taxon>
        <taxon>Actinomycetota</taxon>
        <taxon>Actinomycetes</taxon>
        <taxon>Kineosporiales</taxon>
        <taxon>Kineosporiaceae</taxon>
        <taxon>Kineosporia</taxon>
    </lineage>
</organism>
<dbReference type="InterPro" id="IPR007263">
    <property type="entry name" value="DCC1-like"/>
</dbReference>
<dbReference type="Proteomes" id="UP001138997">
    <property type="component" value="Unassembled WGS sequence"/>
</dbReference>
<accession>A0A9X1NL99</accession>
<dbReference type="Pfam" id="PF04134">
    <property type="entry name" value="DCC1-like"/>
    <property type="match status" value="1"/>
</dbReference>
<reference evidence="1" key="1">
    <citation type="submission" date="2021-11" db="EMBL/GenBank/DDBJ databases">
        <title>Streptomyces corallinus and Kineosporia corallina sp. nov., two new coral-derived marine actinobacteria.</title>
        <authorList>
            <person name="Buangrab K."/>
            <person name="Sutthacheep M."/>
            <person name="Yeemin T."/>
            <person name="Harunari E."/>
            <person name="Igarashi Y."/>
            <person name="Sripreechasak P."/>
            <person name="Kanchanasin P."/>
            <person name="Tanasupawat S."/>
            <person name="Phongsopitanun W."/>
        </authorList>
    </citation>
    <scope>NUCLEOTIDE SEQUENCE</scope>
    <source>
        <strain evidence="1">JCM 31032</strain>
    </source>
</reference>
<dbReference type="RefSeq" id="WP_231449244.1">
    <property type="nucleotide sequence ID" value="NZ_JAJOMB010000029.1"/>
</dbReference>
<dbReference type="EMBL" id="JAJOMB010000029">
    <property type="protein sequence ID" value="MCD5316395.1"/>
    <property type="molecule type" value="Genomic_DNA"/>
</dbReference>
<gene>
    <name evidence="1" type="ORF">LR394_36410</name>
</gene>
<keyword evidence="2" id="KW-1185">Reference proteome</keyword>
<evidence type="ECO:0000313" key="1">
    <source>
        <dbReference type="EMBL" id="MCD5316395.1"/>
    </source>
</evidence>
<dbReference type="AlphaFoldDB" id="A0A9X1NL99"/>
<comment type="caution">
    <text evidence="1">The sequence shown here is derived from an EMBL/GenBank/DDBJ whole genome shotgun (WGS) entry which is preliminary data.</text>
</comment>
<dbReference type="GO" id="GO:0015035">
    <property type="term" value="F:protein-disulfide reductase activity"/>
    <property type="evidence" value="ECO:0007669"/>
    <property type="project" value="InterPro"/>
</dbReference>